<keyword evidence="2" id="KW-1185">Reference proteome</keyword>
<dbReference type="AlphaFoldDB" id="A0A1L9BAJ9"/>
<dbReference type="Proteomes" id="UP000182229">
    <property type="component" value="Unassembled WGS sequence"/>
</dbReference>
<comment type="caution">
    <text evidence="1">The sequence shown here is derived from an EMBL/GenBank/DDBJ whole genome shotgun (WGS) entry which is preliminary data.</text>
</comment>
<accession>A0A1L9BAJ9</accession>
<sequence>MSVAILIEFKTPDREELYVPVAAQGVYSTEWVPMARKLGLKWLPLFRTGSPVDVEDLPIVVDEIRQLRAALSSDPRKAALLERIDFILEALDEVKPEEIASVFIG</sequence>
<reference evidence="2" key="1">
    <citation type="submission" date="2016-11" db="EMBL/GenBank/DDBJ databases">
        <authorList>
            <person name="Shukria A."/>
            <person name="Stevens D.C."/>
        </authorList>
    </citation>
    <scope>NUCLEOTIDE SEQUENCE [LARGE SCALE GENOMIC DNA]</scope>
    <source>
        <strain evidence="2">Cbfe23</strain>
    </source>
</reference>
<gene>
    <name evidence="1" type="ORF">BON30_17405</name>
</gene>
<reference evidence="1 2" key="2">
    <citation type="submission" date="2016-12" db="EMBL/GenBank/DDBJ databases">
        <title>Draft Genome Sequence of Cystobacter ferrugineus Strain Cbfe23.</title>
        <authorList>
            <person name="Akbar S."/>
            <person name="Dowd S.E."/>
            <person name="Stevens D.C."/>
        </authorList>
    </citation>
    <scope>NUCLEOTIDE SEQUENCE [LARGE SCALE GENOMIC DNA]</scope>
    <source>
        <strain evidence="1 2">Cbfe23</strain>
    </source>
</reference>
<organism evidence="1 2">
    <name type="scientific">Cystobacter ferrugineus</name>
    <dbReference type="NCBI Taxonomy" id="83449"/>
    <lineage>
        <taxon>Bacteria</taxon>
        <taxon>Pseudomonadati</taxon>
        <taxon>Myxococcota</taxon>
        <taxon>Myxococcia</taxon>
        <taxon>Myxococcales</taxon>
        <taxon>Cystobacterineae</taxon>
        <taxon>Archangiaceae</taxon>
        <taxon>Cystobacter</taxon>
    </lineage>
</organism>
<evidence type="ECO:0000313" key="2">
    <source>
        <dbReference type="Proteomes" id="UP000182229"/>
    </source>
</evidence>
<dbReference type="RefSeq" id="WP_071899469.1">
    <property type="nucleotide sequence ID" value="NZ_MPIN01000004.1"/>
</dbReference>
<name>A0A1L9BAJ9_9BACT</name>
<protein>
    <submittedName>
        <fullName evidence="1">Uncharacterized protein</fullName>
    </submittedName>
</protein>
<dbReference type="EMBL" id="MPIN01000004">
    <property type="protein sequence ID" value="OJH39296.1"/>
    <property type="molecule type" value="Genomic_DNA"/>
</dbReference>
<proteinExistence type="predicted"/>
<dbReference type="OrthoDB" id="513854at2"/>
<evidence type="ECO:0000313" key="1">
    <source>
        <dbReference type="EMBL" id="OJH39296.1"/>
    </source>
</evidence>